<feature type="region of interest" description="Disordered" evidence="7">
    <location>
        <begin position="1"/>
        <end position="25"/>
    </location>
</feature>
<evidence type="ECO:0000256" key="6">
    <source>
        <dbReference type="ARBA" id="ARBA00022840"/>
    </source>
</evidence>
<dbReference type="EMBL" id="JBHSXI010000012">
    <property type="protein sequence ID" value="MFC6889714.1"/>
    <property type="molecule type" value="Genomic_DNA"/>
</dbReference>
<feature type="compositionally biased region" description="Low complexity" evidence="7">
    <location>
        <begin position="12"/>
        <end position="25"/>
    </location>
</feature>
<keyword evidence="5 8" id="KW-0418">Kinase</keyword>
<reference evidence="8 9" key="1">
    <citation type="journal article" date="2019" name="Int. J. Syst. Evol. Microbiol.">
        <title>The Global Catalogue of Microorganisms (GCM) 10K type strain sequencing project: providing services to taxonomists for standard genome sequencing and annotation.</title>
        <authorList>
            <consortium name="The Broad Institute Genomics Platform"/>
            <consortium name="The Broad Institute Genome Sequencing Center for Infectious Disease"/>
            <person name="Wu L."/>
            <person name="Ma J."/>
        </authorList>
    </citation>
    <scope>NUCLEOTIDE SEQUENCE [LARGE SCALE GENOMIC DNA]</scope>
    <source>
        <strain evidence="8 9">Y73</strain>
    </source>
</reference>
<dbReference type="GO" id="GO:0006364">
    <property type="term" value="P:rRNA processing"/>
    <property type="evidence" value="ECO:0007669"/>
    <property type="project" value="UniProtKB-KW"/>
</dbReference>
<dbReference type="GO" id="GO:0004017">
    <property type="term" value="F:AMP kinase activity"/>
    <property type="evidence" value="ECO:0007669"/>
    <property type="project" value="UniProtKB-EC"/>
</dbReference>
<evidence type="ECO:0000313" key="9">
    <source>
        <dbReference type="Proteomes" id="UP001596333"/>
    </source>
</evidence>
<dbReference type="InterPro" id="IPR027417">
    <property type="entry name" value="P-loop_NTPase"/>
</dbReference>
<name>A0ABD5UPF6_9EURY</name>
<comment type="caution">
    <text evidence="8">The sequence shown here is derived from an EMBL/GenBank/DDBJ whole genome shotgun (WGS) entry which is preliminary data.</text>
</comment>
<dbReference type="RefSeq" id="WP_379768773.1">
    <property type="nucleotide sequence ID" value="NZ_JBHSXI010000012.1"/>
</dbReference>
<dbReference type="PANTHER" id="PTHR12595:SF0">
    <property type="entry name" value="ADENYLATE KINASE ISOENZYME 6"/>
    <property type="match status" value="1"/>
</dbReference>
<dbReference type="Proteomes" id="UP001596333">
    <property type="component" value="Unassembled WGS sequence"/>
</dbReference>
<keyword evidence="9" id="KW-1185">Reference proteome</keyword>
<evidence type="ECO:0000256" key="5">
    <source>
        <dbReference type="ARBA" id="ARBA00022777"/>
    </source>
</evidence>
<dbReference type="PANTHER" id="PTHR12595">
    <property type="entry name" value="POS9-ACTIVATING FACTOR FAP7-RELATED"/>
    <property type="match status" value="1"/>
</dbReference>
<evidence type="ECO:0000256" key="2">
    <source>
        <dbReference type="ARBA" id="ARBA00022552"/>
    </source>
</evidence>
<keyword evidence="1" id="KW-0690">Ribosome biogenesis</keyword>
<evidence type="ECO:0000313" key="8">
    <source>
        <dbReference type="EMBL" id="MFC6889714.1"/>
    </source>
</evidence>
<feature type="region of interest" description="Disordered" evidence="7">
    <location>
        <begin position="109"/>
        <end position="135"/>
    </location>
</feature>
<protein>
    <submittedName>
        <fullName evidence="8">Adenylate kinase family protein</fullName>
        <ecNumber evidence="8">2.7.4.3</ecNumber>
    </submittedName>
</protein>
<evidence type="ECO:0000256" key="7">
    <source>
        <dbReference type="SAM" id="MobiDB-lite"/>
    </source>
</evidence>
<dbReference type="InterPro" id="IPR020618">
    <property type="entry name" value="Adenyl_kinase_AK6"/>
</dbReference>
<evidence type="ECO:0000256" key="1">
    <source>
        <dbReference type="ARBA" id="ARBA00022517"/>
    </source>
</evidence>
<sequence length="210" mass="22850">MSDPDRADADSDSASVRVAVTGTPGTGKTTAAALLDDEYDVIHLNDRIKGDDALWTERDADRDTLVADLDAVREHLGDWSGVLDSHLAHRFDVDRVVVLRCRPETIETRLGERGESDATAAEPAEPEEPSRALTRKARENAESEALDVILSEAVAEHGIENVYEIDTTDRDPEAVAGAIRATIEGDREPSAGTVDFIDYMGTGRDGRHDR</sequence>
<keyword evidence="6" id="KW-0067">ATP-binding</keyword>
<gene>
    <name evidence="8" type="ORF">ACFQEY_11900</name>
</gene>
<proteinExistence type="predicted"/>
<dbReference type="Gene3D" id="3.40.50.300">
    <property type="entry name" value="P-loop containing nucleotide triphosphate hydrolases"/>
    <property type="match status" value="1"/>
</dbReference>
<keyword evidence="3 8" id="KW-0808">Transferase</keyword>
<dbReference type="GO" id="GO:0005524">
    <property type="term" value="F:ATP binding"/>
    <property type="evidence" value="ECO:0007669"/>
    <property type="project" value="UniProtKB-KW"/>
</dbReference>
<dbReference type="Pfam" id="PF13238">
    <property type="entry name" value="AAA_18"/>
    <property type="match status" value="1"/>
</dbReference>
<evidence type="ECO:0000256" key="4">
    <source>
        <dbReference type="ARBA" id="ARBA00022741"/>
    </source>
</evidence>
<accession>A0ABD5UPF6</accession>
<feature type="region of interest" description="Disordered" evidence="7">
    <location>
        <begin position="189"/>
        <end position="210"/>
    </location>
</feature>
<keyword evidence="4" id="KW-0547">Nucleotide-binding</keyword>
<dbReference type="EC" id="2.7.4.3" evidence="8"/>
<keyword evidence="2" id="KW-0698">rRNA processing</keyword>
<evidence type="ECO:0000256" key="3">
    <source>
        <dbReference type="ARBA" id="ARBA00022679"/>
    </source>
</evidence>
<dbReference type="SUPFAM" id="SSF52540">
    <property type="entry name" value="P-loop containing nucleoside triphosphate hydrolases"/>
    <property type="match status" value="1"/>
</dbReference>
<dbReference type="AlphaFoldDB" id="A0ABD5UPF6"/>
<organism evidence="8 9">
    <name type="scientific">Halorubrum trueperi</name>
    <dbReference type="NCBI Taxonomy" id="2004704"/>
    <lineage>
        <taxon>Archaea</taxon>
        <taxon>Methanobacteriati</taxon>
        <taxon>Methanobacteriota</taxon>
        <taxon>Stenosarchaea group</taxon>
        <taxon>Halobacteria</taxon>
        <taxon>Halobacteriales</taxon>
        <taxon>Haloferacaceae</taxon>
        <taxon>Halorubrum</taxon>
    </lineage>
</organism>